<feature type="domain" description="G-protein coupled receptors family 2 profile 2" evidence="7">
    <location>
        <begin position="14"/>
        <end position="188"/>
    </location>
</feature>
<dbReference type="GO" id="GO:0007189">
    <property type="term" value="P:adenylate cyclase-activating G protein-coupled receptor signaling pathway"/>
    <property type="evidence" value="ECO:0007669"/>
    <property type="project" value="TreeGrafter"/>
</dbReference>
<evidence type="ECO:0000256" key="3">
    <source>
        <dbReference type="ARBA" id="ARBA00022989"/>
    </source>
</evidence>
<organism evidence="8 9">
    <name type="scientific">Lachnellula occidentalis</name>
    <dbReference type="NCBI Taxonomy" id="215460"/>
    <lineage>
        <taxon>Eukaryota</taxon>
        <taxon>Fungi</taxon>
        <taxon>Dikarya</taxon>
        <taxon>Ascomycota</taxon>
        <taxon>Pezizomycotina</taxon>
        <taxon>Leotiomycetes</taxon>
        <taxon>Helotiales</taxon>
        <taxon>Lachnaceae</taxon>
        <taxon>Lachnellula</taxon>
    </lineage>
</organism>
<feature type="transmembrane region" description="Helical" evidence="6">
    <location>
        <begin position="169"/>
        <end position="188"/>
    </location>
</feature>
<feature type="compositionally biased region" description="Polar residues" evidence="5">
    <location>
        <begin position="288"/>
        <end position="297"/>
    </location>
</feature>
<feature type="compositionally biased region" description="Polar residues" evidence="5">
    <location>
        <begin position="262"/>
        <end position="280"/>
    </location>
</feature>
<feature type="transmembrane region" description="Helical" evidence="6">
    <location>
        <begin position="20"/>
        <end position="37"/>
    </location>
</feature>
<proteinExistence type="predicted"/>
<comment type="subcellular location">
    <subcellularLocation>
        <location evidence="1">Membrane</location>
        <topology evidence="1">Multi-pass membrane protein</topology>
    </subcellularLocation>
</comment>
<evidence type="ECO:0000256" key="2">
    <source>
        <dbReference type="ARBA" id="ARBA00022692"/>
    </source>
</evidence>
<dbReference type="SUPFAM" id="SSF81321">
    <property type="entry name" value="Family A G protein-coupled receptor-like"/>
    <property type="match status" value="1"/>
</dbReference>
<dbReference type="Pfam" id="PF05462">
    <property type="entry name" value="Dicty_CAR"/>
    <property type="match status" value="1"/>
</dbReference>
<comment type="caution">
    <text evidence="8">The sequence shown here is derived from an EMBL/GenBank/DDBJ whole genome shotgun (WGS) entry which is preliminary data.</text>
</comment>
<feature type="region of interest" description="Disordered" evidence="5">
    <location>
        <begin position="416"/>
        <end position="454"/>
    </location>
</feature>
<feature type="region of interest" description="Disordered" evidence="5">
    <location>
        <begin position="206"/>
        <end position="231"/>
    </location>
</feature>
<dbReference type="AlphaFoldDB" id="A0A8H8U967"/>
<dbReference type="GO" id="GO:0005886">
    <property type="term" value="C:plasma membrane"/>
    <property type="evidence" value="ECO:0007669"/>
    <property type="project" value="TreeGrafter"/>
</dbReference>
<reference evidence="8 9" key="1">
    <citation type="submission" date="2018-05" db="EMBL/GenBank/DDBJ databases">
        <title>Genome sequencing and assembly of the regulated plant pathogen Lachnellula willkommii and related sister species for the development of diagnostic species identification markers.</title>
        <authorList>
            <person name="Giroux E."/>
            <person name="Bilodeau G."/>
        </authorList>
    </citation>
    <scope>NUCLEOTIDE SEQUENCE [LARGE SCALE GENOMIC DNA]</scope>
    <source>
        <strain evidence="8 9">CBS 160.35</strain>
    </source>
</reference>
<dbReference type="InterPro" id="IPR017981">
    <property type="entry name" value="GPCR_2-like_7TM"/>
</dbReference>
<evidence type="ECO:0000256" key="4">
    <source>
        <dbReference type="ARBA" id="ARBA00023136"/>
    </source>
</evidence>
<keyword evidence="2 6" id="KW-0812">Transmembrane</keyword>
<evidence type="ECO:0000313" key="8">
    <source>
        <dbReference type="EMBL" id="TVY35068.1"/>
    </source>
</evidence>
<dbReference type="EMBL" id="QGMI01001041">
    <property type="protein sequence ID" value="TVY35068.1"/>
    <property type="molecule type" value="Genomic_DNA"/>
</dbReference>
<accession>A0A8H8U967</accession>
<feature type="compositionally biased region" description="Basic and acidic residues" evidence="5">
    <location>
        <begin position="444"/>
        <end position="454"/>
    </location>
</feature>
<dbReference type="GO" id="GO:0007166">
    <property type="term" value="P:cell surface receptor signaling pathway"/>
    <property type="evidence" value="ECO:0007669"/>
    <property type="project" value="InterPro"/>
</dbReference>
<gene>
    <name evidence="8" type="primary">crlA_0</name>
    <name evidence="8" type="ORF">LOCC1_G008767</name>
</gene>
<feature type="transmembrane region" description="Helical" evidence="6">
    <location>
        <begin position="124"/>
        <end position="142"/>
    </location>
</feature>
<feature type="transmembrane region" description="Helical" evidence="6">
    <location>
        <begin position="94"/>
        <end position="112"/>
    </location>
</feature>
<evidence type="ECO:0000313" key="9">
    <source>
        <dbReference type="Proteomes" id="UP000443090"/>
    </source>
</evidence>
<evidence type="ECO:0000256" key="5">
    <source>
        <dbReference type="SAM" id="MobiDB-lite"/>
    </source>
</evidence>
<dbReference type="PANTHER" id="PTHR23112">
    <property type="entry name" value="G PROTEIN-COUPLED RECEPTOR 157-RELATED"/>
    <property type="match status" value="1"/>
</dbReference>
<dbReference type="Gene3D" id="1.20.1070.10">
    <property type="entry name" value="Rhodopsin 7-helix transmembrane proteins"/>
    <property type="match status" value="1"/>
</dbReference>
<protein>
    <submittedName>
        <fullName evidence="8">Cyclic AMP receptor-like protein A</fullName>
    </submittedName>
</protein>
<dbReference type="PANTHER" id="PTHR23112:SF22">
    <property type="entry name" value="G-PROTEIN COUPLED RECEPTOR"/>
    <property type="match status" value="1"/>
</dbReference>
<sequence length="454" mass="51499">MHLNNIPEKHLQNISIIERIASSISLVGICFILLTYCTSTAFHKPINRLVFFAAFGNFFVNIATQISRDALVNSEGSLCQFQAFLLQMFVPADAYWTFAMACNVYLTFYHHFGAYELRKLEKWYFLFCYGIPFIPAAVYLVVSTEKNGRMYGNATIWCWVADPWDEFRIALFYAPVWAVIILTTGIYIRAGRDIWIKRQQLRKIGTTDRDAPQIQPSPLIPNDHNTSTAKGIQQTTQISVNYENASPTDLISHLNQKAKNTTTVTVSGAHQSSPNPSRWSSNEKYDDSTVSTESTVAPISARRPAQAPSRGYTSNEANTAIWSYTKVSLLFFIALMTTWIPSSANRVYSTIHVDQTLLSLEYASALVLPLQGFWNCIIYTTTSLEACRDIWGRICRRKRFSTDNVTRFVVDNDREHHGAERSRKSSRHPNSKSLLADINSETELQARRNDSASF</sequence>
<dbReference type="Proteomes" id="UP000443090">
    <property type="component" value="Unassembled WGS sequence"/>
</dbReference>
<dbReference type="PROSITE" id="PS50261">
    <property type="entry name" value="G_PROTEIN_RECEP_F2_4"/>
    <property type="match status" value="1"/>
</dbReference>
<keyword evidence="8" id="KW-0675">Receptor</keyword>
<keyword evidence="4 6" id="KW-0472">Membrane</keyword>
<keyword evidence="9" id="KW-1185">Reference proteome</keyword>
<feature type="region of interest" description="Disordered" evidence="5">
    <location>
        <begin position="262"/>
        <end position="312"/>
    </location>
</feature>
<feature type="transmembrane region" description="Helical" evidence="6">
    <location>
        <begin position="49"/>
        <end position="67"/>
    </location>
</feature>
<dbReference type="OrthoDB" id="18453at2759"/>
<name>A0A8H8U967_9HELO</name>
<dbReference type="GO" id="GO:0004930">
    <property type="term" value="F:G protein-coupled receptor activity"/>
    <property type="evidence" value="ECO:0007669"/>
    <property type="project" value="TreeGrafter"/>
</dbReference>
<evidence type="ECO:0000256" key="6">
    <source>
        <dbReference type="SAM" id="Phobius"/>
    </source>
</evidence>
<evidence type="ECO:0000259" key="7">
    <source>
        <dbReference type="PROSITE" id="PS50261"/>
    </source>
</evidence>
<keyword evidence="3 6" id="KW-1133">Transmembrane helix</keyword>
<evidence type="ECO:0000256" key="1">
    <source>
        <dbReference type="ARBA" id="ARBA00004141"/>
    </source>
</evidence>